<proteinExistence type="predicted"/>
<reference key="1">
    <citation type="submission" date="2017-08" db="EMBL/GenBank/DDBJ databases">
        <title>A dynamic microbial community with high functional redundancy inhabits the cold, oxic subseafloor aquifer.</title>
        <authorList>
            <person name="Tully B.J."/>
            <person name="Wheat C.G."/>
            <person name="Glazer B.T."/>
            <person name="Huber J.A."/>
        </authorList>
    </citation>
    <scope>NUCLEOTIDE SEQUENCE [LARGE SCALE GENOMIC DNA]</scope>
</reference>
<gene>
    <name evidence="1" type="ORF">COB13_15920</name>
</gene>
<protein>
    <submittedName>
        <fullName evidence="1">Uncharacterized protein</fullName>
    </submittedName>
</protein>
<comment type="caution">
    <text evidence="1">The sequence shown here is derived from an EMBL/GenBank/DDBJ whole genome shotgun (WGS) entry which is preliminary data.</text>
</comment>
<organism evidence="1">
    <name type="scientific">OCS116 cluster bacterium</name>
    <dbReference type="NCBI Taxonomy" id="2030921"/>
    <lineage>
        <taxon>Bacteria</taxon>
        <taxon>Pseudomonadati</taxon>
        <taxon>Pseudomonadota</taxon>
        <taxon>Alphaproteobacteria</taxon>
        <taxon>OCS116 cluster</taxon>
    </lineage>
</organism>
<reference evidence="1" key="2">
    <citation type="journal article" date="2018" name="ISME J.">
        <title>A dynamic microbial community with high functional redundancy inhabits the cold, oxic subseafloor aquifer.</title>
        <authorList>
            <person name="Tully B.J."/>
            <person name="Wheat C.G."/>
            <person name="Glazer B.T."/>
            <person name="Huber J.A."/>
        </authorList>
    </citation>
    <scope>NUCLEOTIDE SEQUENCE</scope>
    <source>
        <strain evidence="1">NORP83</strain>
    </source>
</reference>
<evidence type="ECO:0000313" key="1">
    <source>
        <dbReference type="EMBL" id="PCI97300.1"/>
    </source>
</evidence>
<accession>A0A2A4YRR0</accession>
<name>A0A2A4YRR0_9PROT</name>
<dbReference type="AlphaFoldDB" id="A0A2A4YRR0"/>
<dbReference type="EMBL" id="NVUS01000031">
    <property type="protein sequence ID" value="PCI97300.1"/>
    <property type="molecule type" value="Genomic_DNA"/>
</dbReference>
<sequence>MTGMQEKPHDKWTVPLCAWCHREGPNAQHKMNECKFWKERNIDPVETAGPCFYNEYGYRWFDFT</sequence>